<keyword evidence="8 12" id="KW-0238">DNA-binding</keyword>
<name>A0AAY5KM59_ESOLU</name>
<dbReference type="GO" id="GO:0043565">
    <property type="term" value="F:sequence-specific DNA binding"/>
    <property type="evidence" value="ECO:0007669"/>
    <property type="project" value="UniProtKB-UniRule"/>
</dbReference>
<evidence type="ECO:0000256" key="6">
    <source>
        <dbReference type="ARBA" id="ARBA00023015"/>
    </source>
</evidence>
<evidence type="ECO:0000256" key="12">
    <source>
        <dbReference type="PROSITE-ProRule" id="PRU00309"/>
    </source>
</evidence>
<evidence type="ECO:0000256" key="1">
    <source>
        <dbReference type="ARBA" id="ARBA00004642"/>
    </source>
</evidence>
<dbReference type="InterPro" id="IPR006612">
    <property type="entry name" value="THAP_Znf"/>
</dbReference>
<comment type="subcellular location">
    <subcellularLocation>
        <location evidence="1 13">Nucleus</location>
        <location evidence="1 13">Nucleoplasm</location>
    </subcellularLocation>
</comment>
<organism evidence="15 16">
    <name type="scientific">Esox lucius</name>
    <name type="common">Northern pike</name>
    <dbReference type="NCBI Taxonomy" id="8010"/>
    <lineage>
        <taxon>Eukaryota</taxon>
        <taxon>Metazoa</taxon>
        <taxon>Chordata</taxon>
        <taxon>Craniata</taxon>
        <taxon>Vertebrata</taxon>
        <taxon>Euteleostomi</taxon>
        <taxon>Actinopterygii</taxon>
        <taxon>Neopterygii</taxon>
        <taxon>Teleostei</taxon>
        <taxon>Protacanthopterygii</taxon>
        <taxon>Esociformes</taxon>
        <taxon>Esocidae</taxon>
        <taxon>Esox</taxon>
    </lineage>
</organism>
<comment type="similarity">
    <text evidence="2 13">Belongs to the THAP1 family.</text>
</comment>
<dbReference type="Pfam" id="PF05485">
    <property type="entry name" value="THAP"/>
    <property type="match status" value="1"/>
</dbReference>
<proteinExistence type="inferred from homology"/>
<dbReference type="GO" id="GO:0008270">
    <property type="term" value="F:zinc ion binding"/>
    <property type="evidence" value="ECO:0007669"/>
    <property type="project" value="UniProtKB-KW"/>
</dbReference>
<evidence type="ECO:0000256" key="10">
    <source>
        <dbReference type="ARBA" id="ARBA00023242"/>
    </source>
</evidence>
<evidence type="ECO:0000256" key="8">
    <source>
        <dbReference type="ARBA" id="ARBA00023125"/>
    </source>
</evidence>
<evidence type="ECO:0000256" key="5">
    <source>
        <dbReference type="ARBA" id="ARBA00022833"/>
    </source>
</evidence>
<dbReference type="Gene3D" id="6.20.210.20">
    <property type="entry name" value="THAP domain"/>
    <property type="match status" value="1"/>
</dbReference>
<evidence type="ECO:0000256" key="13">
    <source>
        <dbReference type="RuleBase" id="RU369073"/>
    </source>
</evidence>
<keyword evidence="4 12" id="KW-0863">Zinc-finger</keyword>
<dbReference type="Ensembl" id="ENSELUT00000109911.1">
    <property type="protein sequence ID" value="ENSELUP00000087532.1"/>
    <property type="gene ID" value="ENSELUG00000037018.1"/>
</dbReference>
<comment type="function">
    <text evidence="13">DNA-binding transcription regulator that regulates endothelial cell proliferation and G1/S cell-cycle progression. Specifically binds the 5'-[AT]NTNN[GT]GGCA[AGT]-3' core DNA sequence and acts by modulating expression of pRB-E2F cell-cycle target genes.</text>
</comment>
<dbReference type="GeneTree" id="ENSGT00940000168268"/>
<dbReference type="SMART" id="SM00980">
    <property type="entry name" value="THAP"/>
    <property type="match status" value="1"/>
</dbReference>
<keyword evidence="6 13" id="KW-0805">Transcription regulation</keyword>
<gene>
    <name evidence="15" type="primary">CNEP1R1</name>
</gene>
<reference evidence="15" key="2">
    <citation type="submission" date="2025-08" db="UniProtKB">
        <authorList>
            <consortium name="Ensembl"/>
        </authorList>
    </citation>
    <scope>IDENTIFICATION</scope>
</reference>
<dbReference type="GO" id="GO:0005654">
    <property type="term" value="C:nucleoplasm"/>
    <property type="evidence" value="ECO:0007669"/>
    <property type="project" value="UniProtKB-SubCell"/>
</dbReference>
<dbReference type="GO" id="GO:0003700">
    <property type="term" value="F:DNA-binding transcription factor activity"/>
    <property type="evidence" value="ECO:0007669"/>
    <property type="project" value="UniProtKB-UniRule"/>
</dbReference>
<keyword evidence="10 13" id="KW-0539">Nucleus</keyword>
<dbReference type="Proteomes" id="UP000265140">
    <property type="component" value="Chromosome 11"/>
</dbReference>
<keyword evidence="5" id="KW-0862">Zinc</keyword>
<evidence type="ECO:0000256" key="4">
    <source>
        <dbReference type="ARBA" id="ARBA00022771"/>
    </source>
</evidence>
<evidence type="ECO:0000256" key="9">
    <source>
        <dbReference type="ARBA" id="ARBA00023163"/>
    </source>
</evidence>
<dbReference type="PROSITE" id="PS50950">
    <property type="entry name" value="ZF_THAP"/>
    <property type="match status" value="1"/>
</dbReference>
<evidence type="ECO:0000256" key="3">
    <source>
        <dbReference type="ARBA" id="ARBA00022723"/>
    </source>
</evidence>
<evidence type="ECO:0000256" key="7">
    <source>
        <dbReference type="ARBA" id="ARBA00023054"/>
    </source>
</evidence>
<sequence>MTRCYCSVPFCSNNKQKFPYLSFHDFPVDGKIRARWVRAIRRDEGPSFRILHGSTFVCSQHFPSEDRCTSASGRIRIKQGSVLSRFHWNDWGKGRWTVLNTNPIIYCTIYCTCTTCLNI</sequence>
<dbReference type="InterPro" id="IPR038441">
    <property type="entry name" value="THAP_Znf_sf"/>
</dbReference>
<dbReference type="InterPro" id="IPR026516">
    <property type="entry name" value="THAP1/10"/>
</dbReference>
<keyword evidence="16" id="KW-1185">Reference proteome</keyword>
<protein>
    <recommendedName>
        <fullName evidence="13">THAP domain-containing protein 1</fullName>
    </recommendedName>
</protein>
<evidence type="ECO:0000313" key="15">
    <source>
        <dbReference type="Ensembl" id="ENSELUP00000087532.1"/>
    </source>
</evidence>
<reference evidence="15 16" key="1">
    <citation type="submission" date="2020-02" db="EMBL/GenBank/DDBJ databases">
        <title>Esox lucius (northern pike) genome, fEsoLuc1, primary haplotype.</title>
        <authorList>
            <person name="Myers G."/>
            <person name="Karagic N."/>
            <person name="Meyer A."/>
            <person name="Pippel M."/>
            <person name="Reichard M."/>
            <person name="Winkler S."/>
            <person name="Tracey A."/>
            <person name="Sims Y."/>
            <person name="Howe K."/>
            <person name="Rhie A."/>
            <person name="Formenti G."/>
            <person name="Durbin R."/>
            <person name="Fedrigo O."/>
            <person name="Jarvis E.D."/>
        </authorList>
    </citation>
    <scope>NUCLEOTIDE SEQUENCE [LARGE SCALE GENOMIC DNA]</scope>
</reference>
<evidence type="ECO:0000256" key="11">
    <source>
        <dbReference type="ARBA" id="ARBA00023306"/>
    </source>
</evidence>
<feature type="domain" description="THAP-type" evidence="14">
    <location>
        <begin position="1"/>
        <end position="86"/>
    </location>
</feature>
<dbReference type="PANTHER" id="PTHR46600">
    <property type="entry name" value="THAP DOMAIN-CONTAINING"/>
    <property type="match status" value="1"/>
</dbReference>
<evidence type="ECO:0000313" key="16">
    <source>
        <dbReference type="Proteomes" id="UP000265140"/>
    </source>
</evidence>
<dbReference type="PANTHER" id="PTHR46600:SF1">
    <property type="entry name" value="THAP DOMAIN-CONTAINING PROTEIN 1"/>
    <property type="match status" value="1"/>
</dbReference>
<evidence type="ECO:0000259" key="14">
    <source>
        <dbReference type="PROSITE" id="PS50950"/>
    </source>
</evidence>
<dbReference type="GO" id="GO:0001935">
    <property type="term" value="P:endothelial cell proliferation"/>
    <property type="evidence" value="ECO:0007669"/>
    <property type="project" value="UniProtKB-UniRule"/>
</dbReference>
<keyword evidence="3" id="KW-0479">Metal-binding</keyword>
<accession>A0AAY5KM59</accession>
<keyword evidence="11 13" id="KW-0131">Cell cycle</keyword>
<dbReference type="SUPFAM" id="SSF57716">
    <property type="entry name" value="Glucocorticoid receptor-like (DNA-binding domain)"/>
    <property type="match status" value="1"/>
</dbReference>
<keyword evidence="9 13" id="KW-0804">Transcription</keyword>
<reference evidence="15" key="3">
    <citation type="submission" date="2025-09" db="UniProtKB">
        <authorList>
            <consortium name="Ensembl"/>
        </authorList>
    </citation>
    <scope>IDENTIFICATION</scope>
</reference>
<dbReference type="AlphaFoldDB" id="A0AAY5KM59"/>
<keyword evidence="7 13" id="KW-0175">Coiled coil</keyword>
<evidence type="ECO:0000256" key="2">
    <source>
        <dbReference type="ARBA" id="ARBA00006177"/>
    </source>
</evidence>